<dbReference type="EMBL" id="CP022515">
    <property type="protein sequence ID" value="ASO04620.1"/>
    <property type="molecule type" value="Genomic_DNA"/>
</dbReference>
<dbReference type="GO" id="GO:0016020">
    <property type="term" value="C:membrane"/>
    <property type="evidence" value="ECO:0007669"/>
    <property type="project" value="TreeGrafter"/>
</dbReference>
<feature type="region of interest" description="Disordered" evidence="4">
    <location>
        <begin position="24"/>
        <end position="44"/>
    </location>
</feature>
<dbReference type="Proteomes" id="UP000204551">
    <property type="component" value="Chromosome"/>
</dbReference>
<dbReference type="InterPro" id="IPR026856">
    <property type="entry name" value="Sialidase_fam"/>
</dbReference>
<reference evidence="6 7" key="1">
    <citation type="submission" date="2017-07" db="EMBL/GenBank/DDBJ databases">
        <title>Genome Sequence of Arenibacter algicola Strain SMS7 Isolated from a culture of the Diatom Skeletonema marinoi.</title>
        <authorList>
            <person name="Topel M."/>
            <person name="Pinder M.I.M."/>
            <person name="Johansson O.N."/>
            <person name="Kourtchenko O."/>
            <person name="Godhe A."/>
            <person name="Clarke A.K."/>
        </authorList>
    </citation>
    <scope>NUCLEOTIDE SEQUENCE [LARGE SCALE GENOMIC DNA]</scope>
    <source>
        <strain evidence="6 7">SMS7</strain>
    </source>
</reference>
<sequence>MKFKLKKIGLLSLILVLTTQCKKTDSVNSGIGPKSQDSRTVNNEKPTYLGDSTLGVRKLKDIVIYKDSLFFSTFPSVVTRPDGEILVAFRRALERKNFGESKTYHVDANSYLAAVRSKDYGDTWTKSPELIYANPFGGSQDPCMLQLRDGTILCVSYGWSFVRQDGLPNLKDPYFSHYQVQGAIFAGGYLVRSTDGGKTWGDVIYPPHIAPEIMNDAFGSPVASYNRGALYEANDGRILWIVAAHDTATKTSNHLIVSNDKGLTWDYISPVAVDDKISFNEASIIETPKGDLVGFLRTADYDDQAVISRSTDGGKTFKWESMGFQGHPLNALRLKDNRVLLTYGYRHEPYGIRARILNPECTDFATAPEIVIRDDGGSWDLGYTWATQFNDGRVLVVYYFNQDNGPRYIAGTILEIENK</sequence>
<evidence type="ECO:0000313" key="7">
    <source>
        <dbReference type="Proteomes" id="UP000204551"/>
    </source>
</evidence>
<feature type="domain" description="Sialidase" evidence="5">
    <location>
        <begin position="189"/>
        <end position="346"/>
    </location>
</feature>
<dbReference type="SUPFAM" id="SSF50939">
    <property type="entry name" value="Sialidases"/>
    <property type="match status" value="1"/>
</dbReference>
<evidence type="ECO:0000259" key="5">
    <source>
        <dbReference type="Pfam" id="PF13088"/>
    </source>
</evidence>
<dbReference type="CDD" id="cd15482">
    <property type="entry name" value="Sialidase_non-viral"/>
    <property type="match status" value="1"/>
</dbReference>
<organism evidence="6 7">
    <name type="scientific">Arenibacter algicola</name>
    <dbReference type="NCBI Taxonomy" id="616991"/>
    <lineage>
        <taxon>Bacteria</taxon>
        <taxon>Pseudomonadati</taxon>
        <taxon>Bacteroidota</taxon>
        <taxon>Flavobacteriia</taxon>
        <taxon>Flavobacteriales</taxon>
        <taxon>Flavobacteriaceae</taxon>
        <taxon>Arenibacter</taxon>
    </lineage>
</organism>
<dbReference type="InterPro" id="IPR036278">
    <property type="entry name" value="Sialidase_sf"/>
</dbReference>
<evidence type="ECO:0000313" key="6">
    <source>
        <dbReference type="EMBL" id="ASO04620.1"/>
    </source>
</evidence>
<dbReference type="PANTHER" id="PTHR10628">
    <property type="entry name" value="SIALIDASE"/>
    <property type="match status" value="1"/>
</dbReference>
<gene>
    <name evidence="6" type="ORF">AREALGSMS7_01145</name>
</gene>
<dbReference type="GO" id="GO:0004308">
    <property type="term" value="F:exo-alpha-sialidase activity"/>
    <property type="evidence" value="ECO:0007669"/>
    <property type="project" value="UniProtKB-EC"/>
</dbReference>
<protein>
    <recommendedName>
        <fullName evidence="3">exo-alpha-sialidase</fullName>
        <ecNumber evidence="3">3.2.1.18</ecNumber>
    </recommendedName>
</protein>
<dbReference type="EC" id="3.2.1.18" evidence="3"/>
<dbReference type="InterPro" id="IPR011040">
    <property type="entry name" value="Sialidase"/>
</dbReference>
<dbReference type="PANTHER" id="PTHR10628:SF30">
    <property type="entry name" value="EXO-ALPHA-SIALIDASE"/>
    <property type="match status" value="1"/>
</dbReference>
<comment type="catalytic activity">
    <reaction evidence="1">
        <text>Hydrolysis of alpha-(2-&gt;3)-, alpha-(2-&gt;6)-, alpha-(2-&gt;8)- glycosidic linkages of terminal sialic acid residues in oligosaccharides, glycoproteins, glycolipids, colominic acid and synthetic substrates.</text>
        <dbReference type="EC" id="3.2.1.18"/>
    </reaction>
</comment>
<dbReference type="GO" id="GO:0006689">
    <property type="term" value="P:ganglioside catabolic process"/>
    <property type="evidence" value="ECO:0007669"/>
    <property type="project" value="TreeGrafter"/>
</dbReference>
<dbReference type="Gene3D" id="2.120.10.10">
    <property type="match status" value="1"/>
</dbReference>
<dbReference type="AlphaFoldDB" id="A0A221UTP5"/>
<evidence type="ECO:0000256" key="2">
    <source>
        <dbReference type="ARBA" id="ARBA00009348"/>
    </source>
</evidence>
<evidence type="ECO:0000256" key="1">
    <source>
        <dbReference type="ARBA" id="ARBA00000427"/>
    </source>
</evidence>
<proteinExistence type="inferred from homology"/>
<evidence type="ECO:0000256" key="4">
    <source>
        <dbReference type="SAM" id="MobiDB-lite"/>
    </source>
</evidence>
<dbReference type="KEGG" id="aalg:AREALGSMS7_01145"/>
<accession>A0A221UTP5</accession>
<dbReference type="GO" id="GO:0009313">
    <property type="term" value="P:oligosaccharide catabolic process"/>
    <property type="evidence" value="ECO:0007669"/>
    <property type="project" value="TreeGrafter"/>
</dbReference>
<dbReference type="RefSeq" id="WP_093980483.1">
    <property type="nucleotide sequence ID" value="NZ_CP022515.1"/>
</dbReference>
<comment type="similarity">
    <text evidence="2">Belongs to the glycosyl hydrolase 33 family.</text>
</comment>
<evidence type="ECO:0000256" key="3">
    <source>
        <dbReference type="ARBA" id="ARBA00012733"/>
    </source>
</evidence>
<name>A0A221UTP5_9FLAO</name>
<dbReference type="Pfam" id="PF13088">
    <property type="entry name" value="BNR_2"/>
    <property type="match status" value="1"/>
</dbReference>
<dbReference type="GO" id="GO:0005737">
    <property type="term" value="C:cytoplasm"/>
    <property type="evidence" value="ECO:0007669"/>
    <property type="project" value="TreeGrafter"/>
</dbReference>